<feature type="domain" description="Transposase Tnp1/En/Spm-like" evidence="1">
    <location>
        <begin position="10"/>
        <end position="68"/>
    </location>
</feature>
<dbReference type="EMBL" id="JADFTS010000006">
    <property type="protein sequence ID" value="KAF9601636.1"/>
    <property type="molecule type" value="Genomic_DNA"/>
</dbReference>
<dbReference type="InterPro" id="IPR004264">
    <property type="entry name" value="Transposase_23"/>
</dbReference>
<dbReference type="AlphaFoldDB" id="A0A835HL50"/>
<name>A0A835HL50_9MAGN</name>
<keyword evidence="3" id="KW-1185">Reference proteome</keyword>
<proteinExistence type="predicted"/>
<accession>A0A835HL50</accession>
<protein>
    <recommendedName>
        <fullName evidence="1">Transposase Tnp1/En/Spm-like domain-containing protein</fullName>
    </recommendedName>
</protein>
<gene>
    <name evidence="2" type="ORF">IFM89_021102</name>
</gene>
<dbReference type="OrthoDB" id="1936670at2759"/>
<organism evidence="2 3">
    <name type="scientific">Coptis chinensis</name>
    <dbReference type="NCBI Taxonomy" id="261450"/>
    <lineage>
        <taxon>Eukaryota</taxon>
        <taxon>Viridiplantae</taxon>
        <taxon>Streptophyta</taxon>
        <taxon>Embryophyta</taxon>
        <taxon>Tracheophyta</taxon>
        <taxon>Spermatophyta</taxon>
        <taxon>Magnoliopsida</taxon>
        <taxon>Ranunculales</taxon>
        <taxon>Ranunculaceae</taxon>
        <taxon>Coptidoideae</taxon>
        <taxon>Coptis</taxon>
    </lineage>
</organism>
<evidence type="ECO:0000259" key="1">
    <source>
        <dbReference type="Pfam" id="PF03017"/>
    </source>
</evidence>
<comment type="caution">
    <text evidence="2">The sequence shown here is derived from an EMBL/GenBank/DDBJ whole genome shotgun (WGS) entry which is preliminary data.</text>
</comment>
<evidence type="ECO:0000313" key="3">
    <source>
        <dbReference type="Proteomes" id="UP000631114"/>
    </source>
</evidence>
<sequence>MGVKCKLFQIDRGDVVAEGVWLSDNPNIVVQGKKLGSGASKIEVKFVNDPKVKLWRPSNCMKTFEDALGYSIAWPTDHESRIHILLRKLFSEFSWDAFGSIIELSAHKARNIGGELTCINFDFGIGWYAEEEALADS</sequence>
<reference evidence="2 3" key="1">
    <citation type="submission" date="2020-10" db="EMBL/GenBank/DDBJ databases">
        <title>The Coptis chinensis genome and diversification of protoberbering-type alkaloids.</title>
        <authorList>
            <person name="Wang B."/>
            <person name="Shu S."/>
            <person name="Song C."/>
            <person name="Liu Y."/>
        </authorList>
    </citation>
    <scope>NUCLEOTIDE SEQUENCE [LARGE SCALE GENOMIC DNA]</scope>
    <source>
        <strain evidence="2">HL-2020</strain>
        <tissue evidence="2">Leaf</tissue>
    </source>
</reference>
<dbReference type="Proteomes" id="UP000631114">
    <property type="component" value="Unassembled WGS sequence"/>
</dbReference>
<dbReference type="Pfam" id="PF03017">
    <property type="entry name" value="Transposase_23"/>
    <property type="match status" value="1"/>
</dbReference>
<evidence type="ECO:0000313" key="2">
    <source>
        <dbReference type="EMBL" id="KAF9601636.1"/>
    </source>
</evidence>